<dbReference type="EMBL" id="BAAAZN010000001">
    <property type="protein sequence ID" value="GAA3525338.1"/>
    <property type="molecule type" value="Genomic_DNA"/>
</dbReference>
<keyword evidence="3" id="KW-0808">Transferase</keyword>
<evidence type="ECO:0000256" key="5">
    <source>
        <dbReference type="ARBA" id="ARBA00022777"/>
    </source>
</evidence>
<dbReference type="Pfam" id="PF00069">
    <property type="entry name" value="Pkinase"/>
    <property type="match status" value="1"/>
</dbReference>
<feature type="domain" description="Protein kinase" evidence="9">
    <location>
        <begin position="176"/>
        <end position="453"/>
    </location>
</feature>
<dbReference type="EC" id="2.7.11.1" evidence="1"/>
<dbReference type="CDD" id="cd14014">
    <property type="entry name" value="STKc_PknB_like"/>
    <property type="match status" value="1"/>
</dbReference>
<dbReference type="PANTHER" id="PTHR43671">
    <property type="entry name" value="SERINE/THREONINE-PROTEIN KINASE NEK"/>
    <property type="match status" value="1"/>
</dbReference>
<dbReference type="PANTHER" id="PTHR43671:SF13">
    <property type="entry name" value="SERINE_THREONINE-PROTEIN KINASE NEK2"/>
    <property type="match status" value="1"/>
</dbReference>
<gene>
    <name evidence="10" type="ORF">GCM10022222_05230</name>
</gene>
<dbReference type="PROSITE" id="PS50011">
    <property type="entry name" value="PROTEIN_KINASE_DOM"/>
    <property type="match status" value="1"/>
</dbReference>
<evidence type="ECO:0000256" key="7">
    <source>
        <dbReference type="SAM" id="MobiDB-lite"/>
    </source>
</evidence>
<keyword evidence="6" id="KW-0067">ATP-binding</keyword>
<evidence type="ECO:0000256" key="3">
    <source>
        <dbReference type="ARBA" id="ARBA00022679"/>
    </source>
</evidence>
<dbReference type="InterPro" id="IPR008271">
    <property type="entry name" value="Ser/Thr_kinase_AS"/>
</dbReference>
<dbReference type="InterPro" id="IPR011009">
    <property type="entry name" value="Kinase-like_dom_sf"/>
</dbReference>
<dbReference type="InterPro" id="IPR050660">
    <property type="entry name" value="NEK_Ser/Thr_kinase"/>
</dbReference>
<keyword evidence="2" id="KW-0597">Phosphoprotein</keyword>
<dbReference type="SMART" id="SM00240">
    <property type="entry name" value="FHA"/>
    <property type="match status" value="1"/>
</dbReference>
<name>A0ABP6UYG2_9PSEU</name>
<dbReference type="Gene3D" id="1.10.510.10">
    <property type="entry name" value="Transferase(Phosphotransferase) domain 1"/>
    <property type="match status" value="1"/>
</dbReference>
<comment type="caution">
    <text evidence="10">The sequence shown here is derived from an EMBL/GenBank/DDBJ whole genome shotgun (WGS) entry which is preliminary data.</text>
</comment>
<accession>A0ABP6UYG2</accession>
<dbReference type="PROSITE" id="PS00108">
    <property type="entry name" value="PROTEIN_KINASE_ST"/>
    <property type="match status" value="1"/>
</dbReference>
<feature type="domain" description="FHA" evidence="8">
    <location>
        <begin position="62"/>
        <end position="113"/>
    </location>
</feature>
<dbReference type="SUPFAM" id="SSF49879">
    <property type="entry name" value="SMAD/FHA domain"/>
    <property type="match status" value="1"/>
</dbReference>
<evidence type="ECO:0000256" key="6">
    <source>
        <dbReference type="ARBA" id="ARBA00022840"/>
    </source>
</evidence>
<dbReference type="Proteomes" id="UP001500689">
    <property type="component" value="Unassembled WGS sequence"/>
</dbReference>
<dbReference type="Pfam" id="PF00498">
    <property type="entry name" value="FHA"/>
    <property type="match status" value="1"/>
</dbReference>
<dbReference type="SUPFAM" id="SSF56112">
    <property type="entry name" value="Protein kinase-like (PK-like)"/>
    <property type="match status" value="1"/>
</dbReference>
<protein>
    <recommendedName>
        <fullName evidence="1">non-specific serine/threonine protein kinase</fullName>
        <ecNumber evidence="1">2.7.11.1</ecNumber>
    </recommendedName>
</protein>
<dbReference type="InterPro" id="IPR000253">
    <property type="entry name" value="FHA_dom"/>
</dbReference>
<evidence type="ECO:0000256" key="2">
    <source>
        <dbReference type="ARBA" id="ARBA00022553"/>
    </source>
</evidence>
<dbReference type="InterPro" id="IPR008984">
    <property type="entry name" value="SMAD_FHA_dom_sf"/>
</dbReference>
<dbReference type="SMART" id="SM00220">
    <property type="entry name" value="S_TKc"/>
    <property type="match status" value="1"/>
</dbReference>
<feature type="region of interest" description="Disordered" evidence="7">
    <location>
        <begin position="1"/>
        <end position="22"/>
    </location>
</feature>
<dbReference type="PROSITE" id="PS50006">
    <property type="entry name" value="FHA_DOMAIN"/>
    <property type="match status" value="1"/>
</dbReference>
<evidence type="ECO:0000256" key="4">
    <source>
        <dbReference type="ARBA" id="ARBA00022741"/>
    </source>
</evidence>
<keyword evidence="5" id="KW-0418">Kinase</keyword>
<evidence type="ECO:0000259" key="9">
    <source>
        <dbReference type="PROSITE" id="PS50011"/>
    </source>
</evidence>
<evidence type="ECO:0000313" key="11">
    <source>
        <dbReference type="Proteomes" id="UP001500689"/>
    </source>
</evidence>
<reference evidence="11" key="1">
    <citation type="journal article" date="2019" name="Int. J. Syst. Evol. Microbiol.">
        <title>The Global Catalogue of Microorganisms (GCM) 10K type strain sequencing project: providing services to taxonomists for standard genome sequencing and annotation.</title>
        <authorList>
            <consortium name="The Broad Institute Genomics Platform"/>
            <consortium name="The Broad Institute Genome Sequencing Center for Infectious Disease"/>
            <person name="Wu L."/>
            <person name="Ma J."/>
        </authorList>
    </citation>
    <scope>NUCLEOTIDE SEQUENCE [LARGE SCALE GENOMIC DNA]</scope>
    <source>
        <strain evidence="11">JCM 16898</strain>
    </source>
</reference>
<evidence type="ECO:0000256" key="1">
    <source>
        <dbReference type="ARBA" id="ARBA00012513"/>
    </source>
</evidence>
<keyword evidence="11" id="KW-1185">Reference proteome</keyword>
<proteinExistence type="predicted"/>
<sequence length="457" mass="49277">MEVKPGSGTCPGRAGIGWRSRWTDHSGTGGEVPEYAGGVVRLTVSDGPAQGTVHEFGGRATCLLGRSRDCDPRLPAEDDRVSRHHCLLDINPPDVRVRDFGSLNGTFVNGAEIGRRAPGQTPEQAARTAFPERDLHDGDELRIGRTTVRVTIVPAVPRMRPAPARSVDPVAGVPGYEVLSELGRGGQGVVHLAREHATGDLVALKILHPVVAATARAREQFLREITAIRDLRHPNIVRFRETGECGAAFYLVCDYCRHGSLDHLLERRGGTLPPDEAVAVTRQILDGLDHAHEHGGSGGGLVHRDVKPANILLAGLPGPGRAPVVRISDFGLAKAFDNAGLSGLTRTGDVAGTLAYMPRSQLVDYKYAKPEVDVWAAAATLYRMLTGTTPRNFPAGVDPIVVLLNKSAVSLRRRNRAVPRRLAQVIDEALVDRPQIAVTTAGEFRQRLDRAWPEEAS</sequence>
<dbReference type="Gene3D" id="2.60.200.20">
    <property type="match status" value="1"/>
</dbReference>
<keyword evidence="4" id="KW-0547">Nucleotide-binding</keyword>
<evidence type="ECO:0000259" key="8">
    <source>
        <dbReference type="PROSITE" id="PS50006"/>
    </source>
</evidence>
<evidence type="ECO:0000313" key="10">
    <source>
        <dbReference type="EMBL" id="GAA3525338.1"/>
    </source>
</evidence>
<dbReference type="InterPro" id="IPR000719">
    <property type="entry name" value="Prot_kinase_dom"/>
</dbReference>
<organism evidence="10 11">
    <name type="scientific">Amycolatopsis ultiminotia</name>
    <dbReference type="NCBI Taxonomy" id="543629"/>
    <lineage>
        <taxon>Bacteria</taxon>
        <taxon>Bacillati</taxon>
        <taxon>Actinomycetota</taxon>
        <taxon>Actinomycetes</taxon>
        <taxon>Pseudonocardiales</taxon>
        <taxon>Pseudonocardiaceae</taxon>
        <taxon>Amycolatopsis</taxon>
    </lineage>
</organism>